<gene>
    <name evidence="8" type="ordered locus">Dd703_2024</name>
</gene>
<dbReference type="PIRSF" id="PIRSF020687">
    <property type="entry name" value="UCP020687"/>
    <property type="match status" value="1"/>
</dbReference>
<evidence type="ECO:0000256" key="2">
    <source>
        <dbReference type="ARBA" id="ARBA00009962"/>
    </source>
</evidence>
<dbReference type="Proteomes" id="UP000002734">
    <property type="component" value="Chromosome"/>
</dbReference>
<dbReference type="KEGG" id="dda:Dd703_2024"/>
<dbReference type="EMBL" id="CP001654">
    <property type="protein sequence ID" value="ACS85814.1"/>
    <property type="molecule type" value="Genomic_DNA"/>
</dbReference>
<evidence type="ECO:0000256" key="3">
    <source>
        <dbReference type="ARBA" id="ARBA00022475"/>
    </source>
</evidence>
<comment type="caution">
    <text evidence="7">Lacks conserved residue(s) required for the propagation of feature annotation.</text>
</comment>
<proteinExistence type="inferred from homology"/>
<evidence type="ECO:0000256" key="1">
    <source>
        <dbReference type="ARBA" id="ARBA00004651"/>
    </source>
</evidence>
<reference evidence="8" key="1">
    <citation type="submission" date="2009-06" db="EMBL/GenBank/DDBJ databases">
        <title>Complete sequence of Dickeya dadantii Ech703.</title>
        <authorList>
            <consortium name="US DOE Joint Genome Institute"/>
            <person name="Lucas S."/>
            <person name="Copeland A."/>
            <person name="Lapidus A."/>
            <person name="Glavina del Rio T."/>
            <person name="Dalin E."/>
            <person name="Tice H."/>
            <person name="Bruce D."/>
            <person name="Goodwin L."/>
            <person name="Pitluck S."/>
            <person name="Chertkov O."/>
            <person name="Brettin T."/>
            <person name="Detter J.C."/>
            <person name="Han C."/>
            <person name="Larimer F."/>
            <person name="Land M."/>
            <person name="Hauser L."/>
            <person name="Kyrpides N."/>
            <person name="Mikhailova N."/>
            <person name="Balakrishnan V."/>
            <person name="Glasner J."/>
            <person name="Perna N.T."/>
        </authorList>
    </citation>
    <scope>NUCLEOTIDE SEQUENCE [LARGE SCALE GENOMIC DNA]</scope>
    <source>
        <strain evidence="8">Ech703</strain>
    </source>
</reference>
<dbReference type="STRING" id="579405.Dd703_2024"/>
<dbReference type="NCBIfam" id="NF002791">
    <property type="entry name" value="PRK02913.1"/>
    <property type="match status" value="1"/>
</dbReference>
<protein>
    <recommendedName>
        <fullName evidence="7">UPF0266 membrane protein Dd703_2024</fullName>
    </recommendedName>
</protein>
<accession>C6C623</accession>
<keyword evidence="6 7" id="KW-0472">Membrane</keyword>
<dbReference type="InterPro" id="IPR009328">
    <property type="entry name" value="DUF986"/>
</dbReference>
<dbReference type="eggNOG" id="COG4811">
    <property type="taxonomic scope" value="Bacteria"/>
</dbReference>
<evidence type="ECO:0000313" key="8">
    <source>
        <dbReference type="EMBL" id="ACS85814.1"/>
    </source>
</evidence>
<keyword evidence="3 7" id="KW-1003">Cell membrane</keyword>
<dbReference type="AlphaFoldDB" id="C6C623"/>
<dbReference type="HOGENOM" id="CLU_133645_0_0_6"/>
<evidence type="ECO:0000256" key="7">
    <source>
        <dbReference type="HAMAP-Rule" id="MF_01071"/>
    </source>
</evidence>
<dbReference type="RefSeq" id="WP_015853723.1">
    <property type="nucleotide sequence ID" value="NC_012880.1"/>
</dbReference>
<organism evidence="8 9">
    <name type="scientific">Musicola paradisiaca (strain Ech703)</name>
    <name type="common">Dickeya paradisiaca</name>
    <name type="synonym">Dickeya dadantii</name>
    <dbReference type="NCBI Taxonomy" id="579405"/>
    <lineage>
        <taxon>Bacteria</taxon>
        <taxon>Pseudomonadati</taxon>
        <taxon>Pseudomonadota</taxon>
        <taxon>Gammaproteobacteria</taxon>
        <taxon>Enterobacterales</taxon>
        <taxon>Pectobacteriaceae</taxon>
        <taxon>Musicola</taxon>
    </lineage>
</organism>
<keyword evidence="9" id="KW-1185">Reference proteome</keyword>
<name>C6C623_MUSP7</name>
<feature type="transmembrane region" description="Helical" evidence="7">
    <location>
        <begin position="66"/>
        <end position="86"/>
    </location>
</feature>
<dbReference type="GO" id="GO:0005886">
    <property type="term" value="C:plasma membrane"/>
    <property type="evidence" value="ECO:0007669"/>
    <property type="project" value="UniProtKB-SubCell"/>
</dbReference>
<dbReference type="HAMAP" id="MF_01071">
    <property type="entry name" value="UPF0266"/>
    <property type="match status" value="1"/>
</dbReference>
<evidence type="ECO:0000313" key="9">
    <source>
        <dbReference type="Proteomes" id="UP000002734"/>
    </source>
</evidence>
<evidence type="ECO:0000256" key="5">
    <source>
        <dbReference type="ARBA" id="ARBA00022989"/>
    </source>
</evidence>
<evidence type="ECO:0000256" key="4">
    <source>
        <dbReference type="ARBA" id="ARBA00022692"/>
    </source>
</evidence>
<evidence type="ECO:0000256" key="6">
    <source>
        <dbReference type="ARBA" id="ARBA00023136"/>
    </source>
</evidence>
<sequence>MSLTDITLCGCLLLALAYAVYDEFIMDRQYGHTCLKVFLRRTSYLDAVIFVVLVAILIYKNVTTQGTLLTTVLLFTLVMMAIYLSIIRQPKLLFKEQGFFYANTYIPYHRIKAMNLSEDGILVIDLEQRRIFIAVKKLDDLDKIYKFIIEIQ</sequence>
<comment type="subcellular location">
    <subcellularLocation>
        <location evidence="7">Cell inner membrane</location>
        <topology evidence="7">Multi-pass membrane protein</topology>
    </subcellularLocation>
    <subcellularLocation>
        <location evidence="1">Cell membrane</location>
        <topology evidence="1">Multi-pass membrane protein</topology>
    </subcellularLocation>
</comment>
<comment type="similarity">
    <text evidence="2 7">Belongs to the UPF0266 family.</text>
</comment>
<keyword evidence="7" id="KW-0997">Cell inner membrane</keyword>
<keyword evidence="5 7" id="KW-1133">Transmembrane helix</keyword>
<dbReference type="Pfam" id="PF06173">
    <property type="entry name" value="DUF986"/>
    <property type="match status" value="1"/>
</dbReference>
<keyword evidence="4 7" id="KW-0812">Transmembrane</keyword>
<feature type="transmembrane region" description="Helical" evidence="7">
    <location>
        <begin position="43"/>
        <end position="59"/>
    </location>
</feature>